<accession>A0A7S2EE02</accession>
<protein>
    <submittedName>
        <fullName evidence="2">Uncharacterized protein</fullName>
    </submittedName>
</protein>
<organism evidence="2">
    <name type="scientific">Trieres chinensis</name>
    <name type="common">Marine centric diatom</name>
    <name type="synonym">Odontella sinensis</name>
    <dbReference type="NCBI Taxonomy" id="1514140"/>
    <lineage>
        <taxon>Eukaryota</taxon>
        <taxon>Sar</taxon>
        <taxon>Stramenopiles</taxon>
        <taxon>Ochrophyta</taxon>
        <taxon>Bacillariophyta</taxon>
        <taxon>Mediophyceae</taxon>
        <taxon>Biddulphiophycidae</taxon>
        <taxon>Eupodiscales</taxon>
        <taxon>Parodontellaceae</taxon>
        <taxon>Trieres</taxon>
    </lineage>
</organism>
<sequence length="233" mass="25112">MPPLLCFLAISSAMRGAVAGAFILPEPYSTPVSWRRCPSSLAMSALPPQAPSIVTAASPPAFHLLMSFDMSSEAGSVFRTAVYAFLGVSVLVAAASTYVTKVAVPDQMAKLAVLVKEQDPDRYADIESRLGEGEKLTDRPDLMGELIDSGMGVVAREQEYQMDALLERVEEHLALGGEVETLREPLEGAFGMTIEEFVEGIDLNAGKAFVTEADVKMAEVLRSELIEKKQADQ</sequence>
<proteinExistence type="predicted"/>
<dbReference type="EMBL" id="HBGO01010749">
    <property type="protein sequence ID" value="CAD9331211.1"/>
    <property type="molecule type" value="Transcribed_RNA"/>
</dbReference>
<evidence type="ECO:0000313" key="2">
    <source>
        <dbReference type="EMBL" id="CAD9331211.1"/>
    </source>
</evidence>
<evidence type="ECO:0000256" key="1">
    <source>
        <dbReference type="SAM" id="SignalP"/>
    </source>
</evidence>
<reference evidence="2" key="1">
    <citation type="submission" date="2021-01" db="EMBL/GenBank/DDBJ databases">
        <authorList>
            <person name="Corre E."/>
            <person name="Pelletier E."/>
            <person name="Niang G."/>
            <person name="Scheremetjew M."/>
            <person name="Finn R."/>
            <person name="Kale V."/>
            <person name="Holt S."/>
            <person name="Cochrane G."/>
            <person name="Meng A."/>
            <person name="Brown T."/>
            <person name="Cohen L."/>
        </authorList>
    </citation>
    <scope>NUCLEOTIDE SEQUENCE</scope>
    <source>
        <strain evidence="2">Grunow 1884</strain>
    </source>
</reference>
<keyword evidence="1" id="KW-0732">Signal</keyword>
<gene>
    <name evidence="2" type="ORF">OSIN01602_LOCUS6001</name>
</gene>
<feature type="signal peptide" evidence="1">
    <location>
        <begin position="1"/>
        <end position="20"/>
    </location>
</feature>
<name>A0A7S2EE02_TRICV</name>
<dbReference type="AlphaFoldDB" id="A0A7S2EE02"/>
<feature type="chain" id="PRO_5031479813" evidence="1">
    <location>
        <begin position="21"/>
        <end position="233"/>
    </location>
</feature>